<dbReference type="AlphaFoldDB" id="A0A7Y0HV53"/>
<protein>
    <submittedName>
        <fullName evidence="1">Phage protein</fullName>
    </submittedName>
</protein>
<reference evidence="1 2" key="1">
    <citation type="submission" date="2020-02" db="EMBL/GenBank/DDBJ databases">
        <title>Characterization of phylogenetic diversity of novel bifidobacterial species isolated in Czech ZOOs.</title>
        <authorList>
            <person name="Lugli G.A."/>
            <person name="Vera N.B."/>
            <person name="Ventura M."/>
        </authorList>
    </citation>
    <scope>NUCLEOTIDE SEQUENCE [LARGE SCALE GENOMIC DNA]</scope>
    <source>
        <strain evidence="1 2">DSM 109960</strain>
    </source>
</reference>
<proteinExistence type="predicted"/>
<evidence type="ECO:0000313" key="1">
    <source>
        <dbReference type="EMBL" id="NMM96288.1"/>
    </source>
</evidence>
<dbReference type="Proteomes" id="UP000529710">
    <property type="component" value="Unassembled WGS sequence"/>
</dbReference>
<dbReference type="RefSeq" id="WP_169079916.1">
    <property type="nucleotide sequence ID" value="NZ_JAAIIF010000008.1"/>
</dbReference>
<gene>
    <name evidence="1" type="ORF">G1C98_1024</name>
</gene>
<sequence>MDIETAIVQWLNTAPELDGIHASLSVPPDRPARFITVERTGGMEGPYRSTPIVAIQAWDSEGRYKAARLAETVKRRLMRLTDIDRVADISIESVTHLPDPGPPFTERYQILTQITVASMEA</sequence>
<name>A0A7Y0HV53_9BIFI</name>
<dbReference type="EMBL" id="JAAIIF010000008">
    <property type="protein sequence ID" value="NMM96288.1"/>
    <property type="molecule type" value="Genomic_DNA"/>
</dbReference>
<keyword evidence="2" id="KW-1185">Reference proteome</keyword>
<evidence type="ECO:0000313" key="2">
    <source>
        <dbReference type="Proteomes" id="UP000529710"/>
    </source>
</evidence>
<organism evidence="1 2">
    <name type="scientific">Bifidobacterium erythrocebi</name>
    <dbReference type="NCBI Taxonomy" id="2675325"/>
    <lineage>
        <taxon>Bacteria</taxon>
        <taxon>Bacillati</taxon>
        <taxon>Actinomycetota</taxon>
        <taxon>Actinomycetes</taxon>
        <taxon>Bifidobacteriales</taxon>
        <taxon>Bifidobacteriaceae</taxon>
        <taxon>Bifidobacterium</taxon>
    </lineage>
</organism>
<comment type="caution">
    <text evidence="1">The sequence shown here is derived from an EMBL/GenBank/DDBJ whole genome shotgun (WGS) entry which is preliminary data.</text>
</comment>
<accession>A0A7Y0HV53</accession>